<dbReference type="Gene3D" id="1.10.730.10">
    <property type="entry name" value="Isoleucyl-tRNA Synthetase, Domain 1"/>
    <property type="match status" value="2"/>
</dbReference>
<dbReference type="Pfam" id="PF13603">
    <property type="entry name" value="tRNA-synt_1_2"/>
    <property type="match status" value="1"/>
</dbReference>
<evidence type="ECO:0000256" key="6">
    <source>
        <dbReference type="ARBA" id="ARBA00022917"/>
    </source>
</evidence>
<proteinExistence type="inferred from homology"/>
<evidence type="ECO:0000256" key="1">
    <source>
        <dbReference type="ARBA" id="ARBA00005594"/>
    </source>
</evidence>
<feature type="compositionally biased region" description="Low complexity" evidence="10">
    <location>
        <begin position="474"/>
        <end position="493"/>
    </location>
</feature>
<feature type="domain" description="Aminoacyl-tRNA synthetase class Ia" evidence="11">
    <location>
        <begin position="16"/>
        <end position="217"/>
    </location>
</feature>
<keyword evidence="5 9" id="KW-0067">ATP-binding</keyword>
<dbReference type="GO" id="GO:0005829">
    <property type="term" value="C:cytosol"/>
    <property type="evidence" value="ECO:0007669"/>
    <property type="project" value="TreeGrafter"/>
</dbReference>
<dbReference type="SUPFAM" id="SSF52374">
    <property type="entry name" value="Nucleotidylyl transferase"/>
    <property type="match status" value="1"/>
</dbReference>
<dbReference type="FunFam" id="3.40.50.620:FF:000077">
    <property type="entry name" value="Leucine--tRNA ligase"/>
    <property type="match status" value="1"/>
</dbReference>
<dbReference type="PANTHER" id="PTHR43740">
    <property type="entry name" value="LEUCYL-TRNA SYNTHETASE"/>
    <property type="match status" value="1"/>
</dbReference>
<dbReference type="InterPro" id="IPR001412">
    <property type="entry name" value="aa-tRNA-synth_I_CS"/>
</dbReference>
<dbReference type="PROSITE" id="PS00178">
    <property type="entry name" value="AA_TRNA_LIGASE_I"/>
    <property type="match status" value="1"/>
</dbReference>
<dbReference type="NCBIfam" id="TIGR00396">
    <property type="entry name" value="leuS_bact"/>
    <property type="match status" value="1"/>
</dbReference>
<dbReference type="InterPro" id="IPR002302">
    <property type="entry name" value="Leu-tRNA-ligase"/>
</dbReference>
<feature type="domain" description="Aminoacyl-tRNA synthetase class Ia" evidence="11">
    <location>
        <begin position="431"/>
        <end position="482"/>
    </location>
</feature>
<dbReference type="InterPro" id="IPR009008">
    <property type="entry name" value="Val/Leu/Ile-tRNA-synth_edit"/>
</dbReference>
<dbReference type="InterPro" id="IPR014729">
    <property type="entry name" value="Rossmann-like_a/b/a_fold"/>
</dbReference>
<name>A0A2M7AWM0_9BACT</name>
<dbReference type="InterPro" id="IPR025709">
    <property type="entry name" value="Leu_tRNA-synth_edit"/>
</dbReference>
<evidence type="ECO:0000259" key="12">
    <source>
        <dbReference type="Pfam" id="PF13603"/>
    </source>
</evidence>
<dbReference type="FunFam" id="1.10.730.10:FF:000002">
    <property type="entry name" value="Leucine--tRNA ligase"/>
    <property type="match status" value="1"/>
</dbReference>
<dbReference type="GO" id="GO:0006429">
    <property type="term" value="P:leucyl-tRNA aminoacylation"/>
    <property type="evidence" value="ECO:0007669"/>
    <property type="project" value="UniProtKB-UniRule"/>
</dbReference>
<reference evidence="14" key="1">
    <citation type="submission" date="2017-09" db="EMBL/GenBank/DDBJ databases">
        <title>Depth-based differentiation of microbial function through sediment-hosted aquifers and enrichment of novel symbionts in the deep terrestrial subsurface.</title>
        <authorList>
            <person name="Probst A.J."/>
            <person name="Ladd B."/>
            <person name="Jarett J.K."/>
            <person name="Geller-Mcgrath D.E."/>
            <person name="Sieber C.M.K."/>
            <person name="Emerson J.B."/>
            <person name="Anantharaman K."/>
            <person name="Thomas B.C."/>
            <person name="Malmstrom R."/>
            <person name="Stieglmeier M."/>
            <person name="Klingl A."/>
            <person name="Woyke T."/>
            <person name="Ryan C.M."/>
            <person name="Banfield J.F."/>
        </authorList>
    </citation>
    <scope>NUCLEOTIDE SEQUENCE [LARGE SCALE GENOMIC DNA]</scope>
</reference>
<evidence type="ECO:0000256" key="8">
    <source>
        <dbReference type="NCBIfam" id="TIGR00396"/>
    </source>
</evidence>
<feature type="region of interest" description="Disordered" evidence="10">
    <location>
        <begin position="470"/>
        <end position="493"/>
    </location>
</feature>
<dbReference type="Pfam" id="PF00133">
    <property type="entry name" value="tRNA-synt_1"/>
    <property type="match status" value="3"/>
</dbReference>
<dbReference type="GO" id="GO:0002161">
    <property type="term" value="F:aminoacyl-tRNA deacylase activity"/>
    <property type="evidence" value="ECO:0007669"/>
    <property type="project" value="InterPro"/>
</dbReference>
<dbReference type="Proteomes" id="UP000228775">
    <property type="component" value="Unassembled WGS sequence"/>
</dbReference>
<comment type="similarity">
    <text evidence="1 9">Belongs to the class-I aminoacyl-tRNA synthetase family.</text>
</comment>
<keyword evidence="6 9" id="KW-0648">Protein biosynthesis</keyword>
<evidence type="ECO:0000259" key="11">
    <source>
        <dbReference type="Pfam" id="PF00133"/>
    </source>
</evidence>
<feature type="non-terminal residue" evidence="13">
    <location>
        <position position="746"/>
    </location>
</feature>
<evidence type="ECO:0000256" key="4">
    <source>
        <dbReference type="ARBA" id="ARBA00022741"/>
    </source>
</evidence>
<evidence type="ECO:0000313" key="14">
    <source>
        <dbReference type="Proteomes" id="UP000228775"/>
    </source>
</evidence>
<dbReference type="EMBL" id="PEVY01000064">
    <property type="protein sequence ID" value="PIU75012.1"/>
    <property type="molecule type" value="Genomic_DNA"/>
</dbReference>
<dbReference type="EC" id="6.1.1.4" evidence="2 8"/>
<sequence length="746" mass="85477">MAKKQKQSNFLSTEKKWQKIWEKNKLYQAKDFLKKPKYYILDMFPYPSGEGLHVGHPRSYIATDIIYRYLKMRGYNVLQPMGWDAFGLPAENYAIKTGVQPAVITKRNIKHFKKQLKSLGFAYDWSREISTIDPEYYKWTQWIFLKMFEHGLAYLADTPINWCPSCKTGLANEEVISGKCDRCKTEVIRKKMKQWMLKITVYAERLLKGLNDLDWPEPIKLMQRNWIGKSEGTEVKFSTLGAVPAGRQTISVFTTRIDTIFGVVAVVVAPEHKIISDLKSQISNWTEVEKYLSEAEKKSELERTELQKEKTGVELKGIKAINPVNGEKIPVWAGDYVIGSYGGGAVMVVPAHDQRDYDFAIKYNLSIKEVIKSLNQGPERDEKGKILEAYEGEGVLINSGNFSDLLSEKGREELTKWLSSKSLGKKMVNYKFRDWVFSRQRYWGEPIPLVFCEHCAAQIEAQINADKEQINADSQRQSAFSQRQSASGQRQSAFSRGELLNPGWIALKEKDLPLVLPKVKAYKPTGTGESPLANIKKWVKTRCPKCGAKSRRETNTMPQWAGSCWYYLRYADPKNKKELISKKKEKYWQPVDLYVGGAEHAVLHLLYARFWHKFLYDIGAVSFPEPFLKLRNQGMVLGEDGEKMSKSRGNVINPDEIVKKYGADVLRVYEMFMGPFEGAIPWSAKSIEGVRRFLERVKKIVIERGLSASAKGYGGSTEGGKNNSLERIRHRTIKKVTEDILNFKFN</sequence>
<comment type="caution">
    <text evidence="13">The sequence shown here is derived from an EMBL/GenBank/DDBJ whole genome shotgun (WGS) entry which is preliminary data.</text>
</comment>
<keyword evidence="3 9" id="KW-0436">Ligase</keyword>
<gene>
    <name evidence="13" type="ORF">COS76_03030</name>
</gene>
<accession>A0A2M7AWM0</accession>
<dbReference type="Gene3D" id="3.90.740.10">
    <property type="entry name" value="Valyl/Leucyl/Isoleucyl-tRNA synthetase, editing domain"/>
    <property type="match status" value="1"/>
</dbReference>
<dbReference type="CDD" id="cd00812">
    <property type="entry name" value="LeuRS_core"/>
    <property type="match status" value="1"/>
</dbReference>
<evidence type="ECO:0000256" key="7">
    <source>
        <dbReference type="ARBA" id="ARBA00023146"/>
    </source>
</evidence>
<evidence type="ECO:0000313" key="13">
    <source>
        <dbReference type="EMBL" id="PIU75012.1"/>
    </source>
</evidence>
<dbReference type="GO" id="GO:0004823">
    <property type="term" value="F:leucine-tRNA ligase activity"/>
    <property type="evidence" value="ECO:0007669"/>
    <property type="project" value="UniProtKB-UniRule"/>
</dbReference>
<dbReference type="GO" id="GO:0005524">
    <property type="term" value="F:ATP binding"/>
    <property type="evidence" value="ECO:0007669"/>
    <property type="project" value="UniProtKB-KW"/>
</dbReference>
<dbReference type="AlphaFoldDB" id="A0A2M7AWM0"/>
<feature type="domain" description="Leucyl-tRNA synthetase editing" evidence="12">
    <location>
        <begin position="224"/>
        <end position="418"/>
    </location>
</feature>
<dbReference type="PRINTS" id="PR00985">
    <property type="entry name" value="TRNASYNTHLEU"/>
</dbReference>
<evidence type="ECO:0000256" key="10">
    <source>
        <dbReference type="SAM" id="MobiDB-lite"/>
    </source>
</evidence>
<evidence type="ECO:0000256" key="9">
    <source>
        <dbReference type="RuleBase" id="RU363035"/>
    </source>
</evidence>
<dbReference type="SUPFAM" id="SSF50677">
    <property type="entry name" value="ValRS/IleRS/LeuRS editing domain"/>
    <property type="match status" value="1"/>
</dbReference>
<evidence type="ECO:0000256" key="2">
    <source>
        <dbReference type="ARBA" id="ARBA00013164"/>
    </source>
</evidence>
<dbReference type="PANTHER" id="PTHR43740:SF2">
    <property type="entry name" value="LEUCINE--TRNA LIGASE, MITOCHONDRIAL"/>
    <property type="match status" value="1"/>
</dbReference>
<keyword evidence="4 9" id="KW-0547">Nucleotide-binding</keyword>
<dbReference type="Gene3D" id="3.40.50.620">
    <property type="entry name" value="HUPs"/>
    <property type="match status" value="2"/>
</dbReference>
<keyword evidence="7 9" id="KW-0030">Aminoacyl-tRNA synthetase</keyword>
<evidence type="ECO:0000256" key="3">
    <source>
        <dbReference type="ARBA" id="ARBA00022598"/>
    </source>
</evidence>
<protein>
    <recommendedName>
        <fullName evidence="2 8">Leucine--tRNA ligase</fullName>
        <ecNumber evidence="2 8">6.1.1.4</ecNumber>
    </recommendedName>
</protein>
<feature type="domain" description="Aminoacyl-tRNA synthetase class Ia" evidence="11">
    <location>
        <begin position="608"/>
        <end position="670"/>
    </location>
</feature>
<evidence type="ECO:0000256" key="5">
    <source>
        <dbReference type="ARBA" id="ARBA00022840"/>
    </source>
</evidence>
<dbReference type="InterPro" id="IPR002300">
    <property type="entry name" value="aa-tRNA-synth_Ia"/>
</dbReference>
<organism evidence="13 14">
    <name type="scientific">Candidatus Portnoybacteria bacterium CG06_land_8_20_14_3_00_39_12</name>
    <dbReference type="NCBI Taxonomy" id="1974809"/>
    <lineage>
        <taxon>Bacteria</taxon>
        <taxon>Candidatus Portnoyibacteriota</taxon>
    </lineage>
</organism>